<keyword evidence="1" id="KW-1133">Transmembrane helix</keyword>
<comment type="caution">
    <text evidence="2">The sequence shown here is derived from an EMBL/GenBank/DDBJ whole genome shotgun (WGS) entry which is preliminary data.</text>
</comment>
<protein>
    <submittedName>
        <fullName evidence="2">Variable surface protein</fullName>
    </submittedName>
</protein>
<keyword evidence="1" id="KW-0812">Transmembrane</keyword>
<feature type="transmembrane region" description="Helical" evidence="1">
    <location>
        <begin position="228"/>
        <end position="247"/>
    </location>
</feature>
<keyword evidence="3" id="KW-1185">Reference proteome</keyword>
<evidence type="ECO:0000256" key="1">
    <source>
        <dbReference type="SAM" id="Phobius"/>
    </source>
</evidence>
<dbReference type="EMBL" id="BDQF01000297">
    <property type="protein sequence ID" value="GAW84401.1"/>
    <property type="molecule type" value="Genomic_DNA"/>
</dbReference>
<evidence type="ECO:0000313" key="2">
    <source>
        <dbReference type="EMBL" id="GAW84401.1"/>
    </source>
</evidence>
<dbReference type="Proteomes" id="UP000195521">
    <property type="component" value="Unassembled WGS sequence"/>
</dbReference>
<dbReference type="GeneID" id="39745209"/>
<gene>
    <name evidence="2" type="ORF">PGO_002785</name>
</gene>
<dbReference type="RefSeq" id="XP_028546990.1">
    <property type="nucleotide sequence ID" value="XM_028691189.1"/>
</dbReference>
<proteinExistence type="predicted"/>
<reference evidence="3" key="1">
    <citation type="submission" date="2017-04" db="EMBL/GenBank/DDBJ databases">
        <title>Plasmodium gonderi genome.</title>
        <authorList>
            <person name="Arisue N."/>
            <person name="Honma H."/>
            <person name="Kawai S."/>
            <person name="Tougan T."/>
            <person name="Tanabe K."/>
            <person name="Horii T."/>
        </authorList>
    </citation>
    <scope>NUCLEOTIDE SEQUENCE [LARGE SCALE GENOMIC DNA]</scope>
    <source>
        <strain evidence="3">ATCC 30045</strain>
    </source>
</reference>
<organism evidence="2 3">
    <name type="scientific">Plasmodium gonderi</name>
    <dbReference type="NCBI Taxonomy" id="77519"/>
    <lineage>
        <taxon>Eukaryota</taxon>
        <taxon>Sar</taxon>
        <taxon>Alveolata</taxon>
        <taxon>Apicomplexa</taxon>
        <taxon>Aconoidasida</taxon>
        <taxon>Haemosporida</taxon>
        <taxon>Plasmodiidae</taxon>
        <taxon>Plasmodium</taxon>
        <taxon>Plasmodium (Plasmodium)</taxon>
    </lineage>
</organism>
<accession>A0A1Y1JPK6</accession>
<name>A0A1Y1JPK6_PLAGO</name>
<sequence>MADPTHESPNFDFKDIFPNCIKEYNDIKKVKDQDDFNSDEFFLVCRKIERQLEIKMDNFKLFCVFFSNYLQHINTKGGIEKEPYCKYFNYLIKYLLYNHPGSSCSEERDCYNKMINIFEGDRKNDMNICVPYVNDLEENVYKLLDYLNYLYNYLEKLRTHYITCESNTHCFQNYTDFLRMCKEMNNNSLKVVMNMVKDEYKQYIPIEPETIHITKKLQSSSMISAPKVIIIVCIITLTTTFIPFILFKVNNKLYLYINTSCRLYIEKMIRKLKKFWHKKSKQNLKLLNQFENDFEELMDKNSQIIYNTLYYP</sequence>
<evidence type="ECO:0000313" key="3">
    <source>
        <dbReference type="Proteomes" id="UP000195521"/>
    </source>
</evidence>
<keyword evidence="1" id="KW-0472">Membrane</keyword>
<dbReference type="AlphaFoldDB" id="A0A1Y1JPK6"/>